<protein>
    <submittedName>
        <fullName evidence="1">Uncharacterized protein</fullName>
    </submittedName>
</protein>
<evidence type="ECO:0000313" key="1">
    <source>
        <dbReference type="EMBL" id="KKK57731.1"/>
    </source>
</evidence>
<organism evidence="1">
    <name type="scientific">marine sediment metagenome</name>
    <dbReference type="NCBI Taxonomy" id="412755"/>
    <lineage>
        <taxon>unclassified sequences</taxon>
        <taxon>metagenomes</taxon>
        <taxon>ecological metagenomes</taxon>
    </lineage>
</organism>
<sequence>MSMKYKEDPNTKKYIVPHNVRIGSGALGNTTDKLKVRKAPGYIAKKEMIPHIRGNC</sequence>
<dbReference type="EMBL" id="LAZR01064329">
    <property type="protein sequence ID" value="KKK57731.1"/>
    <property type="molecule type" value="Genomic_DNA"/>
</dbReference>
<reference evidence="1" key="1">
    <citation type="journal article" date="2015" name="Nature">
        <title>Complex archaea that bridge the gap between prokaryotes and eukaryotes.</title>
        <authorList>
            <person name="Spang A."/>
            <person name="Saw J.H."/>
            <person name="Jorgensen S.L."/>
            <person name="Zaremba-Niedzwiedzka K."/>
            <person name="Martijn J."/>
            <person name="Lind A.E."/>
            <person name="van Eijk R."/>
            <person name="Schleper C."/>
            <person name="Guy L."/>
            <person name="Ettema T.J."/>
        </authorList>
    </citation>
    <scope>NUCLEOTIDE SEQUENCE</scope>
</reference>
<name>A0A0F8ZCF3_9ZZZZ</name>
<dbReference type="AlphaFoldDB" id="A0A0F8ZCF3"/>
<accession>A0A0F8ZCF3</accession>
<comment type="caution">
    <text evidence="1">The sequence shown here is derived from an EMBL/GenBank/DDBJ whole genome shotgun (WGS) entry which is preliminary data.</text>
</comment>
<proteinExistence type="predicted"/>
<gene>
    <name evidence="1" type="ORF">LCGC14_3051510</name>
</gene>